<name>A0A8J6GYA7_MICOH</name>
<dbReference type="PRINTS" id="PR01448">
    <property type="entry name" value="CLAUDIN18"/>
</dbReference>
<accession>A0A8J6GYA7</accession>
<dbReference type="PROSITE" id="PS01346">
    <property type="entry name" value="CLAUDIN"/>
    <property type="match status" value="1"/>
</dbReference>
<reference evidence="10" key="1">
    <citation type="submission" date="2020-03" db="EMBL/GenBank/DDBJ databases">
        <title>Studies in the Genomics of Life Span.</title>
        <authorList>
            <person name="Glass D."/>
        </authorList>
    </citation>
    <scope>NUCLEOTIDE SEQUENCE</scope>
    <source>
        <strain evidence="10">LTLLF</strain>
        <tissue evidence="10">Muscle</tissue>
    </source>
</reference>
<keyword evidence="9" id="KW-0732">Signal</keyword>
<evidence type="ECO:0000256" key="1">
    <source>
        <dbReference type="ARBA" id="ARBA00008295"/>
    </source>
</evidence>
<gene>
    <name evidence="10" type="ORF">LTLLF_110985</name>
</gene>
<dbReference type="InterPro" id="IPR017974">
    <property type="entry name" value="Claudin_CS"/>
</dbReference>
<keyword evidence="5 8" id="KW-0965">Cell junction</keyword>
<dbReference type="Proteomes" id="UP000710432">
    <property type="component" value="Unassembled WGS sequence"/>
</dbReference>
<sequence length="99" mass="10873">MATTTCQVVGLLLSLLGLAGCIAATGMDMWSTQDLYDNPVTSVFQYEGLWRSCVQQSSGFTECRPYFTILGLPVPPRLWGPFALLPRIHPAPHIFPLSC</sequence>
<evidence type="ECO:0000256" key="9">
    <source>
        <dbReference type="SAM" id="SignalP"/>
    </source>
</evidence>
<dbReference type="Gene3D" id="1.20.140.150">
    <property type="match status" value="1"/>
</dbReference>
<dbReference type="GO" id="GO:0005923">
    <property type="term" value="C:bicellular tight junction"/>
    <property type="evidence" value="ECO:0007669"/>
    <property type="project" value="UniProtKB-SubCell"/>
</dbReference>
<keyword evidence="3 8" id="KW-1003">Cell membrane</keyword>
<evidence type="ECO:0000313" key="11">
    <source>
        <dbReference type="Proteomes" id="UP000710432"/>
    </source>
</evidence>
<dbReference type="PANTHER" id="PTHR12002">
    <property type="entry name" value="CLAUDIN"/>
    <property type="match status" value="1"/>
</dbReference>
<dbReference type="EMBL" id="JAATJU010004700">
    <property type="protein sequence ID" value="KAH0519425.1"/>
    <property type="molecule type" value="Genomic_DNA"/>
</dbReference>
<keyword evidence="7" id="KW-0472">Membrane</keyword>
<comment type="caution">
    <text evidence="10">The sequence shown here is derived from an EMBL/GenBank/DDBJ whole genome shotgun (WGS) entry which is preliminary data.</text>
</comment>
<feature type="signal peptide" evidence="9">
    <location>
        <begin position="1"/>
        <end position="23"/>
    </location>
</feature>
<evidence type="ECO:0000256" key="8">
    <source>
        <dbReference type="RuleBase" id="RU060637"/>
    </source>
</evidence>
<dbReference type="GO" id="GO:0005198">
    <property type="term" value="F:structural molecule activity"/>
    <property type="evidence" value="ECO:0007669"/>
    <property type="project" value="InterPro"/>
</dbReference>
<comment type="subcellular location">
    <subcellularLocation>
        <location evidence="8">Cell junction</location>
        <location evidence="8">Tight junction</location>
    </subcellularLocation>
    <subcellularLocation>
        <location evidence="8">Cell membrane</location>
        <topology evidence="8">Multi-pass membrane protein</topology>
    </subcellularLocation>
</comment>
<proteinExistence type="inferred from homology"/>
<organism evidence="10 11">
    <name type="scientific">Microtus ochrogaster</name>
    <name type="common">Prairie vole</name>
    <dbReference type="NCBI Taxonomy" id="79684"/>
    <lineage>
        <taxon>Eukaryota</taxon>
        <taxon>Metazoa</taxon>
        <taxon>Chordata</taxon>
        <taxon>Craniata</taxon>
        <taxon>Vertebrata</taxon>
        <taxon>Euteleostomi</taxon>
        <taxon>Mammalia</taxon>
        <taxon>Eutheria</taxon>
        <taxon>Euarchontoglires</taxon>
        <taxon>Glires</taxon>
        <taxon>Rodentia</taxon>
        <taxon>Myomorpha</taxon>
        <taxon>Muroidea</taxon>
        <taxon>Cricetidae</taxon>
        <taxon>Arvicolinae</taxon>
        <taxon>Microtus</taxon>
    </lineage>
</organism>
<dbReference type="AlphaFoldDB" id="A0A8J6GYA7"/>
<keyword evidence="6" id="KW-1133">Transmembrane helix</keyword>
<evidence type="ECO:0000256" key="3">
    <source>
        <dbReference type="ARBA" id="ARBA00022475"/>
    </source>
</evidence>
<keyword evidence="2 8" id="KW-0796">Tight junction</keyword>
<keyword evidence="4" id="KW-0812">Transmembrane</keyword>
<evidence type="ECO:0000313" key="10">
    <source>
        <dbReference type="EMBL" id="KAH0519425.1"/>
    </source>
</evidence>
<evidence type="ECO:0000256" key="2">
    <source>
        <dbReference type="ARBA" id="ARBA00022427"/>
    </source>
</evidence>
<protein>
    <recommendedName>
        <fullName evidence="8">Claudin</fullName>
    </recommendedName>
</protein>
<comment type="similarity">
    <text evidence="1 8">Belongs to the claudin family.</text>
</comment>
<evidence type="ECO:0000256" key="6">
    <source>
        <dbReference type="ARBA" id="ARBA00022989"/>
    </source>
</evidence>
<dbReference type="GO" id="GO:0005886">
    <property type="term" value="C:plasma membrane"/>
    <property type="evidence" value="ECO:0007669"/>
    <property type="project" value="UniProtKB-SubCell"/>
</dbReference>
<evidence type="ECO:0000256" key="7">
    <source>
        <dbReference type="ARBA" id="ARBA00023136"/>
    </source>
</evidence>
<evidence type="ECO:0000256" key="5">
    <source>
        <dbReference type="ARBA" id="ARBA00022949"/>
    </source>
</evidence>
<feature type="chain" id="PRO_5035159994" description="Claudin" evidence="9">
    <location>
        <begin position="24"/>
        <end position="99"/>
    </location>
</feature>
<evidence type="ECO:0000256" key="4">
    <source>
        <dbReference type="ARBA" id="ARBA00022692"/>
    </source>
</evidence>
<dbReference type="InterPro" id="IPR003928">
    <property type="entry name" value="Claudin18"/>
</dbReference>
<dbReference type="InterPro" id="IPR006187">
    <property type="entry name" value="Claudin"/>
</dbReference>
<comment type="function">
    <text evidence="8">Claudins function as major constituents of the tight junction complexes that regulate the permeability of epithelia.</text>
</comment>